<keyword evidence="3" id="KW-1185">Reference proteome</keyword>
<feature type="region of interest" description="Disordered" evidence="1">
    <location>
        <begin position="1"/>
        <end position="54"/>
    </location>
</feature>
<protein>
    <submittedName>
        <fullName evidence="2">Uncharacterized protein</fullName>
    </submittedName>
</protein>
<dbReference type="Proteomes" id="UP000694415">
    <property type="component" value="Unplaced"/>
</dbReference>
<feature type="region of interest" description="Disordered" evidence="1">
    <location>
        <begin position="69"/>
        <end position="102"/>
    </location>
</feature>
<feature type="compositionally biased region" description="Basic and acidic residues" evidence="1">
    <location>
        <begin position="75"/>
        <end position="91"/>
    </location>
</feature>
<sequence length="102" mass="11367">MKLTGINSHSQVSGKDWESSESPLSAGDGDSDANPAFGAIPPSADEAKKKIQENKTPIMIWEIGKKFRANQRTHSYKENDRHGEEKSERPLGKYGQRVVIRD</sequence>
<evidence type="ECO:0000256" key="1">
    <source>
        <dbReference type="SAM" id="MobiDB-lite"/>
    </source>
</evidence>
<proteinExistence type="predicted"/>
<evidence type="ECO:0000313" key="2">
    <source>
        <dbReference type="Ensembl" id="ENSMSIP00000034810.1"/>
    </source>
</evidence>
<reference evidence="2" key="2">
    <citation type="submission" date="2025-09" db="UniProtKB">
        <authorList>
            <consortium name="Ensembl"/>
        </authorList>
    </citation>
    <scope>IDENTIFICATION</scope>
</reference>
<organism evidence="2 3">
    <name type="scientific">Mus spicilegus</name>
    <name type="common">Mound-building mouse</name>
    <dbReference type="NCBI Taxonomy" id="10103"/>
    <lineage>
        <taxon>Eukaryota</taxon>
        <taxon>Metazoa</taxon>
        <taxon>Chordata</taxon>
        <taxon>Craniata</taxon>
        <taxon>Vertebrata</taxon>
        <taxon>Euteleostomi</taxon>
        <taxon>Mammalia</taxon>
        <taxon>Eutheria</taxon>
        <taxon>Euarchontoglires</taxon>
        <taxon>Glires</taxon>
        <taxon>Rodentia</taxon>
        <taxon>Myomorpha</taxon>
        <taxon>Muroidea</taxon>
        <taxon>Muridae</taxon>
        <taxon>Murinae</taxon>
        <taxon>Mus</taxon>
        <taxon>Mus</taxon>
    </lineage>
</organism>
<reference evidence="2" key="1">
    <citation type="submission" date="2025-08" db="UniProtKB">
        <authorList>
            <consortium name="Ensembl"/>
        </authorList>
    </citation>
    <scope>IDENTIFICATION</scope>
</reference>
<accession>A0A8C6IER2</accession>
<evidence type="ECO:0000313" key="3">
    <source>
        <dbReference type="Proteomes" id="UP000694415"/>
    </source>
</evidence>
<feature type="compositionally biased region" description="Polar residues" evidence="1">
    <location>
        <begin position="1"/>
        <end position="13"/>
    </location>
</feature>
<name>A0A8C6IER2_MUSSI</name>
<dbReference type="AlphaFoldDB" id="A0A8C6IER2"/>
<dbReference type="Ensembl" id="ENSMSIT00000043893.1">
    <property type="protein sequence ID" value="ENSMSIP00000034810.1"/>
    <property type="gene ID" value="ENSMSIG00000029048.1"/>
</dbReference>